<gene>
    <name evidence="9" type="ORF">GTP44_01980</name>
</gene>
<feature type="signal peptide" evidence="6">
    <location>
        <begin position="1"/>
        <end position="22"/>
    </location>
</feature>
<feature type="domain" description="DUF4214" evidence="8">
    <location>
        <begin position="526"/>
        <end position="585"/>
    </location>
</feature>
<dbReference type="PROSITE" id="PS00138">
    <property type="entry name" value="SUBTILASE_SER"/>
    <property type="match status" value="1"/>
</dbReference>
<dbReference type="InterPro" id="IPR036852">
    <property type="entry name" value="Peptidase_S8/S53_dom_sf"/>
</dbReference>
<dbReference type="InterPro" id="IPR000209">
    <property type="entry name" value="Peptidase_S8/S53_dom"/>
</dbReference>
<evidence type="ECO:0000313" key="10">
    <source>
        <dbReference type="Proteomes" id="UP000474565"/>
    </source>
</evidence>
<dbReference type="PANTHER" id="PTHR43806:SF11">
    <property type="entry name" value="CEREVISIN-RELATED"/>
    <property type="match status" value="1"/>
</dbReference>
<dbReference type="Pfam" id="PF00082">
    <property type="entry name" value="Peptidase_S8"/>
    <property type="match status" value="1"/>
</dbReference>
<feature type="active site" description="Charge relay system" evidence="5">
    <location>
        <position position="193"/>
    </location>
</feature>
<dbReference type="GO" id="GO:0006508">
    <property type="term" value="P:proteolysis"/>
    <property type="evidence" value="ECO:0007669"/>
    <property type="project" value="UniProtKB-KW"/>
</dbReference>
<keyword evidence="4 5" id="KW-0720">Serine protease</keyword>
<dbReference type="Proteomes" id="UP000474565">
    <property type="component" value="Unassembled WGS sequence"/>
</dbReference>
<organism evidence="9 10">
    <name type="scientific">Duganella lactea</name>
    <dbReference type="NCBI Taxonomy" id="2692173"/>
    <lineage>
        <taxon>Bacteria</taxon>
        <taxon>Pseudomonadati</taxon>
        <taxon>Pseudomonadota</taxon>
        <taxon>Betaproteobacteria</taxon>
        <taxon>Burkholderiales</taxon>
        <taxon>Oxalobacteraceae</taxon>
        <taxon>Telluria group</taxon>
        <taxon>Duganella</taxon>
    </lineage>
</organism>
<comment type="caution">
    <text evidence="9">The sequence shown here is derived from an EMBL/GenBank/DDBJ whole genome shotgun (WGS) entry which is preliminary data.</text>
</comment>
<dbReference type="InterPro" id="IPR022398">
    <property type="entry name" value="Peptidase_S8_His-AS"/>
</dbReference>
<dbReference type="Pfam" id="PF13946">
    <property type="entry name" value="DUF4214"/>
    <property type="match status" value="1"/>
</dbReference>
<dbReference type="InterPro" id="IPR025282">
    <property type="entry name" value="DUF4214"/>
</dbReference>
<feature type="active site" description="Charge relay system" evidence="5">
    <location>
        <position position="405"/>
    </location>
</feature>
<dbReference type="EMBL" id="WWCP01000001">
    <property type="protein sequence ID" value="MYM80729.1"/>
    <property type="molecule type" value="Genomic_DNA"/>
</dbReference>
<feature type="chain" id="PRO_5026739278" evidence="6">
    <location>
        <begin position="23"/>
        <end position="660"/>
    </location>
</feature>
<keyword evidence="6" id="KW-0732">Signal</keyword>
<accession>A0A6L8MEJ4</accession>
<feature type="active site" description="Charge relay system" evidence="5">
    <location>
        <position position="234"/>
    </location>
</feature>
<feature type="domain" description="Peptidase S8/S53" evidence="7">
    <location>
        <begin position="184"/>
        <end position="438"/>
    </location>
</feature>
<keyword evidence="3 5" id="KW-0378">Hydrolase</keyword>
<evidence type="ECO:0000256" key="5">
    <source>
        <dbReference type="PROSITE-ProRule" id="PRU01240"/>
    </source>
</evidence>
<evidence type="ECO:0000259" key="8">
    <source>
        <dbReference type="Pfam" id="PF13946"/>
    </source>
</evidence>
<proteinExistence type="inferred from homology"/>
<dbReference type="InterPro" id="IPR015500">
    <property type="entry name" value="Peptidase_S8_subtilisin-rel"/>
</dbReference>
<dbReference type="PRINTS" id="PR00723">
    <property type="entry name" value="SUBTILISIN"/>
</dbReference>
<dbReference type="PROSITE" id="PS51892">
    <property type="entry name" value="SUBTILASE"/>
    <property type="match status" value="1"/>
</dbReference>
<reference evidence="9 10" key="1">
    <citation type="submission" date="2019-12" db="EMBL/GenBank/DDBJ databases">
        <title>Novel species isolated from a subtropical stream in China.</title>
        <authorList>
            <person name="Lu H."/>
        </authorList>
    </citation>
    <scope>NUCLEOTIDE SEQUENCE [LARGE SCALE GENOMIC DNA]</scope>
    <source>
        <strain evidence="9 10">FT50W</strain>
    </source>
</reference>
<dbReference type="PANTHER" id="PTHR43806">
    <property type="entry name" value="PEPTIDASE S8"/>
    <property type="match status" value="1"/>
</dbReference>
<evidence type="ECO:0000256" key="3">
    <source>
        <dbReference type="ARBA" id="ARBA00022801"/>
    </source>
</evidence>
<evidence type="ECO:0000313" key="9">
    <source>
        <dbReference type="EMBL" id="MYM80729.1"/>
    </source>
</evidence>
<comment type="similarity">
    <text evidence="1 5">Belongs to the peptidase S8 family.</text>
</comment>
<evidence type="ECO:0000259" key="7">
    <source>
        <dbReference type="Pfam" id="PF00082"/>
    </source>
</evidence>
<dbReference type="SUPFAM" id="SSF52743">
    <property type="entry name" value="Subtilisin-like"/>
    <property type="match status" value="1"/>
</dbReference>
<evidence type="ECO:0000256" key="6">
    <source>
        <dbReference type="SAM" id="SignalP"/>
    </source>
</evidence>
<dbReference type="InterPro" id="IPR050131">
    <property type="entry name" value="Peptidase_S8_subtilisin-like"/>
</dbReference>
<sequence>MKPSYPLSILAFSLVAASLAHAQSSSPLTSPFGTSPSTAAATLSKAAAKASLSSAALKKADTNHLDRLLNSETNDFIIIFKDSAPARAAVASTLAESLSMQKAAYQATRAKVRADLSSSDVAFTHEYTTLPWAQARVNSRAALVALMNHPDVKLVVENIKMNLFTAETLPSIHQPVAVTAGRGGAGTTVAVLDGGANIAQPAFGSCSSAGAPAACRVVATVPFGTPGTYKVTPHGTNVAGIVAAVAGGAKVASLDISINDTQVDLAAASRGIDWAIANRDQYNIVAANMSFGIGQFTASCSDAVTGTAFADAFARLRAARISPVVATGNNGYTNAVAFPACVPGAVAVGANYDVNYQGPLNWGVCNDAAPNANTVACFSNSSNLVTLLAPGVSVTAAGQSMSGTSQATPHVAGAIAVLRGANAAPNDTVSDTVARLLNSGVAITDPRNGVSKPRLDLAGSLRGLIPDPDYRFVTQQIYLAYFGRAADVGGLYWFADALKSSGAPKDAVGLENAYATNATVKSLLDNFSNSAESNALYGGDNTAFVTAVYKNLFNRAPEAAGLAFWVNALNNGSLTRGRAALSILAAASPNNSDGASVTNKSTVAVNFTKSLDLAPEIAAYSGLNAVTKVRAMLAQVNGSTDVNAFQATVDATIAQLVAGQ</sequence>
<dbReference type="AlphaFoldDB" id="A0A6L8MEJ4"/>
<evidence type="ECO:0000256" key="1">
    <source>
        <dbReference type="ARBA" id="ARBA00011073"/>
    </source>
</evidence>
<dbReference type="RefSeq" id="WP_161018078.1">
    <property type="nucleotide sequence ID" value="NZ_WWCP01000001.1"/>
</dbReference>
<evidence type="ECO:0000256" key="2">
    <source>
        <dbReference type="ARBA" id="ARBA00022670"/>
    </source>
</evidence>
<evidence type="ECO:0000256" key="4">
    <source>
        <dbReference type="ARBA" id="ARBA00022825"/>
    </source>
</evidence>
<name>A0A6L8MEJ4_9BURK</name>
<protein>
    <submittedName>
        <fullName evidence="9">S8 family serine peptidase</fullName>
    </submittedName>
</protein>
<dbReference type="GO" id="GO:0004252">
    <property type="term" value="F:serine-type endopeptidase activity"/>
    <property type="evidence" value="ECO:0007669"/>
    <property type="project" value="UniProtKB-UniRule"/>
</dbReference>
<dbReference type="InterPro" id="IPR023828">
    <property type="entry name" value="Peptidase_S8_Ser-AS"/>
</dbReference>
<dbReference type="PROSITE" id="PS00137">
    <property type="entry name" value="SUBTILASE_HIS"/>
    <property type="match status" value="1"/>
</dbReference>
<dbReference type="Gene3D" id="3.40.50.200">
    <property type="entry name" value="Peptidase S8/S53 domain"/>
    <property type="match status" value="1"/>
</dbReference>
<keyword evidence="2 5" id="KW-0645">Protease</keyword>